<evidence type="ECO:0000313" key="2">
    <source>
        <dbReference type="EMBL" id="MDG0809548.1"/>
    </source>
</evidence>
<evidence type="ECO:0000259" key="1">
    <source>
        <dbReference type="Pfam" id="PF13472"/>
    </source>
</evidence>
<name>A0A9X4QSP9_9BACL</name>
<organism evidence="2 3">
    <name type="scientific">Cohnella rhizosphaerae</name>
    <dbReference type="NCBI Taxonomy" id="1457232"/>
    <lineage>
        <taxon>Bacteria</taxon>
        <taxon>Bacillati</taxon>
        <taxon>Bacillota</taxon>
        <taxon>Bacilli</taxon>
        <taxon>Bacillales</taxon>
        <taxon>Paenibacillaceae</taxon>
        <taxon>Cohnella</taxon>
    </lineage>
</organism>
<dbReference type="Gene3D" id="3.40.50.1110">
    <property type="entry name" value="SGNH hydrolase"/>
    <property type="match status" value="1"/>
</dbReference>
<proteinExistence type="predicted"/>
<dbReference type="InterPro" id="IPR013830">
    <property type="entry name" value="SGNH_hydro"/>
</dbReference>
<feature type="domain" description="SGNH hydrolase-type esterase" evidence="1">
    <location>
        <begin position="49"/>
        <end position="222"/>
    </location>
</feature>
<sequence>MTANETTNRVKLVKPGYFATAAAADSRRGEFDIGNEILIAHEVPVDFVFIGDSITHMWELNAYFGRGGRFIVNRGIGGDISSHVLRRFDADVIQLKPKHVVIKIGVNNFWAMNGWTANDRKTAEQIVPRIVGDIGEMVKKAKESGIVPVVCSILPTDMPQSGHNDQRNAGIRSANEDLQKVAAEQGAVYVDYHSRMTREDGLRLREELADDGLHPHVLGYDIMAEALRETLEQKGIQI</sequence>
<evidence type="ECO:0000313" key="3">
    <source>
        <dbReference type="Proteomes" id="UP001153404"/>
    </source>
</evidence>
<protein>
    <submittedName>
        <fullName evidence="2">GDSL-type esterase/lipase family protein</fullName>
    </submittedName>
</protein>
<dbReference type="AlphaFoldDB" id="A0A9X4QSP9"/>
<dbReference type="InterPro" id="IPR036514">
    <property type="entry name" value="SGNH_hydro_sf"/>
</dbReference>
<dbReference type="PANTHER" id="PTHR30383:SF5">
    <property type="entry name" value="SGNH HYDROLASE-TYPE ESTERASE DOMAIN-CONTAINING PROTEIN"/>
    <property type="match status" value="1"/>
</dbReference>
<dbReference type="GO" id="GO:0004622">
    <property type="term" value="F:phosphatidylcholine lysophospholipase activity"/>
    <property type="evidence" value="ECO:0007669"/>
    <property type="project" value="TreeGrafter"/>
</dbReference>
<accession>A0A9X4QSP9</accession>
<gene>
    <name evidence="2" type="ORF">OMP40_09465</name>
</gene>
<dbReference type="PANTHER" id="PTHR30383">
    <property type="entry name" value="THIOESTERASE 1/PROTEASE 1/LYSOPHOSPHOLIPASE L1"/>
    <property type="match status" value="1"/>
</dbReference>
<dbReference type="SUPFAM" id="SSF52266">
    <property type="entry name" value="SGNH hydrolase"/>
    <property type="match status" value="1"/>
</dbReference>
<keyword evidence="3" id="KW-1185">Reference proteome</keyword>
<dbReference type="EMBL" id="JAPDIA010000003">
    <property type="protein sequence ID" value="MDG0809548.1"/>
    <property type="molecule type" value="Genomic_DNA"/>
</dbReference>
<dbReference type="InterPro" id="IPR051532">
    <property type="entry name" value="Ester_Hydrolysis_Enzymes"/>
</dbReference>
<dbReference type="Proteomes" id="UP001153404">
    <property type="component" value="Unassembled WGS sequence"/>
</dbReference>
<dbReference type="RefSeq" id="WP_277530906.1">
    <property type="nucleotide sequence ID" value="NZ_JAPDIA010000003.1"/>
</dbReference>
<dbReference type="Pfam" id="PF13472">
    <property type="entry name" value="Lipase_GDSL_2"/>
    <property type="match status" value="1"/>
</dbReference>
<comment type="caution">
    <text evidence="2">The sequence shown here is derived from an EMBL/GenBank/DDBJ whole genome shotgun (WGS) entry which is preliminary data.</text>
</comment>
<reference evidence="2" key="1">
    <citation type="submission" date="2022-10" db="EMBL/GenBank/DDBJ databases">
        <title>Comparative genomic analysis of Cohnella hashimotonis sp. nov., isolated from the International Space Station.</title>
        <authorList>
            <person name="Simpson A."/>
            <person name="Venkateswaran K."/>
        </authorList>
    </citation>
    <scope>NUCLEOTIDE SEQUENCE</scope>
    <source>
        <strain evidence="2">DSM 28161</strain>
    </source>
</reference>